<dbReference type="InterPro" id="IPR023198">
    <property type="entry name" value="PGP-like_dom2"/>
</dbReference>
<keyword evidence="3 12" id="KW-0479">Metal-binding</keyword>
<evidence type="ECO:0000256" key="12">
    <source>
        <dbReference type="PIRSR" id="PIRSR610972-3"/>
    </source>
</evidence>
<comment type="catalytic activity">
    <reaction evidence="7">
        <text>beta-D-glucose 1-phosphate = beta-D-glucose 6-phosphate</text>
        <dbReference type="Rhea" id="RHEA:20113"/>
        <dbReference type="ChEBI" id="CHEBI:57684"/>
        <dbReference type="ChEBI" id="CHEBI:58247"/>
        <dbReference type="EC" id="5.4.2.6"/>
    </reaction>
</comment>
<dbReference type="PANTHER" id="PTHR46193">
    <property type="entry name" value="6-PHOSPHOGLUCONATE PHOSPHATASE"/>
    <property type="match status" value="1"/>
</dbReference>
<dbReference type="NCBIfam" id="TIGR02009">
    <property type="entry name" value="PGMB-YQAB-SF"/>
    <property type="match status" value="1"/>
</dbReference>
<feature type="binding site" evidence="12">
    <location>
        <position position="11"/>
    </location>
    <ligand>
        <name>Mg(2+)</name>
        <dbReference type="ChEBI" id="CHEBI:18420"/>
    </ligand>
</feature>
<keyword evidence="2" id="KW-0597">Phosphoprotein</keyword>
<evidence type="ECO:0000256" key="4">
    <source>
        <dbReference type="ARBA" id="ARBA00022842"/>
    </source>
</evidence>
<dbReference type="Proteomes" id="UP000282832">
    <property type="component" value="Unassembled WGS sequence"/>
</dbReference>
<feature type="binding site" evidence="12">
    <location>
        <position position="169"/>
    </location>
    <ligand>
        <name>Mg(2+)</name>
        <dbReference type="ChEBI" id="CHEBI:18420"/>
    </ligand>
</feature>
<evidence type="ECO:0000256" key="8">
    <source>
        <dbReference type="ARBA" id="ARBA00044968"/>
    </source>
</evidence>
<comment type="caution">
    <text evidence="14">The sequence shown here is derived from an EMBL/GenBank/DDBJ whole genome shotgun (WGS) entry which is preliminary data.</text>
</comment>
<dbReference type="SFLD" id="SFLDG01135">
    <property type="entry name" value="C1.5.6:_HAD__Beta-PGM__Phospha"/>
    <property type="match status" value="1"/>
</dbReference>
<evidence type="ECO:0000256" key="3">
    <source>
        <dbReference type="ARBA" id="ARBA00022723"/>
    </source>
</evidence>
<evidence type="ECO:0000256" key="9">
    <source>
        <dbReference type="ARBA" id="ARBA00044991"/>
    </source>
</evidence>
<name>A0A437PWN1_9BACT</name>
<evidence type="ECO:0000256" key="11">
    <source>
        <dbReference type="PIRSR" id="PIRSR610972-2"/>
    </source>
</evidence>
<feature type="site" description="Important for catalytic activity and assists the phosphoryl transfer reaction to Asp8 by balancing charge and orienting the reacting groups" evidence="13">
    <location>
        <position position="145"/>
    </location>
</feature>
<feature type="binding site" evidence="11">
    <location>
        <position position="76"/>
    </location>
    <ligand>
        <name>substrate</name>
    </ligand>
</feature>
<comment type="similarity">
    <text evidence="1">Belongs to the HAD-like hydrolase superfamily. CbbY/CbbZ/Gph/YieH family.</text>
</comment>
<dbReference type="Gene3D" id="1.10.150.240">
    <property type="entry name" value="Putative phosphatase, domain 2"/>
    <property type="match status" value="1"/>
</dbReference>
<dbReference type="EC" id="5.4.2.6" evidence="8"/>
<evidence type="ECO:0000313" key="15">
    <source>
        <dbReference type="Proteomes" id="UP000282832"/>
    </source>
</evidence>
<dbReference type="EMBL" id="SACY01000001">
    <property type="protein sequence ID" value="RVU26649.1"/>
    <property type="molecule type" value="Genomic_DNA"/>
</dbReference>
<feature type="binding site" evidence="12">
    <location>
        <position position="170"/>
    </location>
    <ligand>
        <name>Mg(2+)</name>
        <dbReference type="ChEBI" id="CHEBI:18420"/>
    </ligand>
</feature>
<keyword evidence="15" id="KW-1185">Reference proteome</keyword>
<comment type="cofactor">
    <cofactor evidence="12">
        <name>Mg(2+)</name>
        <dbReference type="ChEBI" id="CHEBI:18420"/>
    </cofactor>
    <text evidence="12">Binds 2 magnesium ions per subunit.</text>
</comment>
<sequence length="216" mass="23795">MKYKACLFDLDGVLVDTAIYHFKAWRALGQNFGYQLTEEQNEQLKGISRVESLDRILNWAGVQASEEDKSKWLIEKNEHYLELISQMNPNEILPGVSDFLDQIKKEGYLIALGSASKNAEIILNKTGLMHWFDAIIDGNKVTKSKPDPEVFLKGAEALGVSPAECIVFEDAVAGVEAAKTGGMKAVGIGEVSVLNQADKVISSFEGILSKDLLNFQ</sequence>
<feature type="site" description="Important for catalytic activity and assists the phosphoryl transfer reaction to Asp8 by balancing charge and orienting the reacting groups" evidence="13">
    <location>
        <position position="114"/>
    </location>
</feature>
<evidence type="ECO:0000256" key="1">
    <source>
        <dbReference type="ARBA" id="ARBA00006171"/>
    </source>
</evidence>
<dbReference type="PRINTS" id="PR00413">
    <property type="entry name" value="HADHALOGNASE"/>
</dbReference>
<dbReference type="InterPro" id="IPR051600">
    <property type="entry name" value="Beta-PGM-like"/>
</dbReference>
<feature type="binding site" evidence="11">
    <location>
        <position position="52"/>
    </location>
    <ligand>
        <name>substrate</name>
    </ligand>
</feature>
<gene>
    <name evidence="14" type="primary">pgmB</name>
    <name evidence="14" type="ORF">EOJ36_01240</name>
</gene>
<evidence type="ECO:0000256" key="10">
    <source>
        <dbReference type="PIRSR" id="PIRSR610972-1"/>
    </source>
</evidence>
<evidence type="ECO:0000256" key="2">
    <source>
        <dbReference type="ARBA" id="ARBA00022553"/>
    </source>
</evidence>
<dbReference type="CDD" id="cd02598">
    <property type="entry name" value="HAD_BPGM"/>
    <property type="match status" value="1"/>
</dbReference>
<evidence type="ECO:0000256" key="13">
    <source>
        <dbReference type="PIRSR" id="PIRSR610972-4"/>
    </source>
</evidence>
<dbReference type="InterPro" id="IPR006439">
    <property type="entry name" value="HAD-SF_hydro_IA"/>
</dbReference>
<dbReference type="OrthoDB" id="9797743at2"/>
<dbReference type="SFLD" id="SFLDS00003">
    <property type="entry name" value="Haloacid_Dehalogenase"/>
    <property type="match status" value="1"/>
</dbReference>
<dbReference type="RefSeq" id="WP_127802200.1">
    <property type="nucleotide sequence ID" value="NZ_SACY01000001.1"/>
</dbReference>
<dbReference type="InterPro" id="IPR010972">
    <property type="entry name" value="Beta-PGM"/>
</dbReference>
<keyword evidence="6" id="KW-0119">Carbohydrate metabolism</keyword>
<dbReference type="InterPro" id="IPR010976">
    <property type="entry name" value="B-phosphoglucomutase_hydrolase"/>
</dbReference>
<dbReference type="InterPro" id="IPR036412">
    <property type="entry name" value="HAD-like_sf"/>
</dbReference>
<accession>A0A437PWN1</accession>
<dbReference type="NCBIfam" id="TIGR01990">
    <property type="entry name" value="bPGM"/>
    <property type="match status" value="1"/>
</dbReference>
<feature type="binding site" evidence="11">
    <location>
        <begin position="9"/>
        <end position="11"/>
    </location>
    <ligand>
        <name>substrate</name>
    </ligand>
</feature>
<proteinExistence type="inferred from homology"/>
<feature type="binding site" evidence="12">
    <location>
        <position position="9"/>
    </location>
    <ligand>
        <name>Mg(2+)</name>
        <dbReference type="ChEBI" id="CHEBI:18420"/>
    </ligand>
</feature>
<evidence type="ECO:0000313" key="14">
    <source>
        <dbReference type="EMBL" id="RVU26649.1"/>
    </source>
</evidence>
<dbReference type="NCBIfam" id="TIGR01509">
    <property type="entry name" value="HAD-SF-IA-v3"/>
    <property type="match status" value="1"/>
</dbReference>
<keyword evidence="4 12" id="KW-0460">Magnesium</keyword>
<dbReference type="PANTHER" id="PTHR46193:SF18">
    <property type="entry name" value="HEXITOL PHOSPHATASE B"/>
    <property type="match status" value="1"/>
</dbReference>
<dbReference type="Pfam" id="PF00702">
    <property type="entry name" value="Hydrolase"/>
    <property type="match status" value="1"/>
</dbReference>
<dbReference type="SFLD" id="SFLDG01129">
    <property type="entry name" value="C1.5:_HAD__Beta-PGM__Phosphata"/>
    <property type="match status" value="1"/>
</dbReference>
<dbReference type="Gene3D" id="3.40.50.1000">
    <property type="entry name" value="HAD superfamily/HAD-like"/>
    <property type="match status" value="1"/>
</dbReference>
<feature type="binding site" evidence="11">
    <location>
        <position position="145"/>
    </location>
    <ligand>
        <name>substrate</name>
    </ligand>
</feature>
<feature type="binding site" evidence="11">
    <location>
        <begin position="114"/>
        <end position="118"/>
    </location>
    <ligand>
        <name>substrate</name>
    </ligand>
</feature>
<dbReference type="GO" id="GO:0000287">
    <property type="term" value="F:magnesium ion binding"/>
    <property type="evidence" value="ECO:0007669"/>
    <property type="project" value="InterPro"/>
</dbReference>
<feature type="binding site" evidence="11">
    <location>
        <position position="25"/>
    </location>
    <ligand>
        <name>substrate</name>
    </ligand>
</feature>
<dbReference type="GO" id="GO:0008801">
    <property type="term" value="F:beta-phosphoglucomutase activity"/>
    <property type="evidence" value="ECO:0007669"/>
    <property type="project" value="UniProtKB-EC"/>
</dbReference>
<keyword evidence="5 14" id="KW-0413">Isomerase</keyword>
<feature type="active site" description="Proton donor/acceptor" evidence="10">
    <location>
        <position position="11"/>
    </location>
</feature>
<dbReference type="SUPFAM" id="SSF56784">
    <property type="entry name" value="HAD-like"/>
    <property type="match status" value="1"/>
</dbReference>
<evidence type="ECO:0000256" key="7">
    <source>
        <dbReference type="ARBA" id="ARBA00044926"/>
    </source>
</evidence>
<evidence type="ECO:0000256" key="6">
    <source>
        <dbReference type="ARBA" id="ARBA00023277"/>
    </source>
</evidence>
<feature type="active site" description="Nucleophile" evidence="10">
    <location>
        <position position="9"/>
    </location>
</feature>
<dbReference type="InterPro" id="IPR023214">
    <property type="entry name" value="HAD_sf"/>
</dbReference>
<dbReference type="AlphaFoldDB" id="A0A437PWN1"/>
<evidence type="ECO:0000256" key="5">
    <source>
        <dbReference type="ARBA" id="ARBA00023235"/>
    </source>
</evidence>
<dbReference type="GO" id="GO:0005975">
    <property type="term" value="P:carbohydrate metabolic process"/>
    <property type="evidence" value="ECO:0007669"/>
    <property type="project" value="InterPro"/>
</dbReference>
<reference evidence="14 15" key="1">
    <citation type="submission" date="2019-01" db="EMBL/GenBank/DDBJ databases">
        <authorList>
            <person name="Chen W.-M."/>
        </authorList>
    </citation>
    <scope>NUCLEOTIDE SEQUENCE [LARGE SCALE GENOMIC DNA]</scope>
    <source>
        <strain evidence="14 15">FSY-15</strain>
    </source>
</reference>
<protein>
    <recommendedName>
        <fullName evidence="9">Beta-phosphoglucomutase</fullName>
        <ecNumber evidence="8">5.4.2.6</ecNumber>
    </recommendedName>
</protein>
<organism evidence="14 15">
    <name type="scientific">Sandaracinomonas limnophila</name>
    <dbReference type="NCBI Taxonomy" id="1862386"/>
    <lineage>
        <taxon>Bacteria</taxon>
        <taxon>Pseudomonadati</taxon>
        <taxon>Bacteroidota</taxon>
        <taxon>Cytophagia</taxon>
        <taxon>Cytophagales</taxon>
        <taxon>Flectobacillaceae</taxon>
        <taxon>Sandaracinomonas</taxon>
    </lineage>
</organism>
<feature type="binding site" evidence="11">
    <location>
        <begin position="44"/>
        <end position="49"/>
    </location>
    <ligand>
        <name>substrate</name>
    </ligand>
</feature>